<evidence type="ECO:0000259" key="4">
    <source>
        <dbReference type="PROSITE" id="PS50949"/>
    </source>
</evidence>
<dbReference type="PANTHER" id="PTHR43537:SF39">
    <property type="entry name" value="HTH-TYPE TRANSCRIPTIONAL REGULATOR MCBR"/>
    <property type="match status" value="1"/>
</dbReference>
<dbReference type="InterPro" id="IPR036390">
    <property type="entry name" value="WH_DNA-bd_sf"/>
</dbReference>
<dbReference type="EMBL" id="SMBH01000015">
    <property type="protein sequence ID" value="TCU12648.1"/>
    <property type="molecule type" value="Genomic_DNA"/>
</dbReference>
<accession>A0A4R3PVN7</accession>
<keyword evidence="3" id="KW-0804">Transcription</keyword>
<dbReference type="Pfam" id="PF07729">
    <property type="entry name" value="FCD"/>
    <property type="match status" value="1"/>
</dbReference>
<dbReference type="SUPFAM" id="SSF46785">
    <property type="entry name" value="Winged helix' DNA-binding domain"/>
    <property type="match status" value="1"/>
</dbReference>
<dbReference type="Pfam" id="PF00392">
    <property type="entry name" value="GntR"/>
    <property type="match status" value="1"/>
</dbReference>
<dbReference type="GO" id="GO:0003677">
    <property type="term" value="F:DNA binding"/>
    <property type="evidence" value="ECO:0007669"/>
    <property type="project" value="UniProtKB-KW"/>
</dbReference>
<dbReference type="Proteomes" id="UP000294576">
    <property type="component" value="Unassembled WGS sequence"/>
</dbReference>
<dbReference type="InterPro" id="IPR000524">
    <property type="entry name" value="Tscrpt_reg_HTH_GntR"/>
</dbReference>
<feature type="domain" description="HTH gntR-type" evidence="4">
    <location>
        <begin position="10"/>
        <end position="77"/>
    </location>
</feature>
<dbReference type="Gene3D" id="1.20.120.530">
    <property type="entry name" value="GntR ligand-binding domain-like"/>
    <property type="match status" value="1"/>
</dbReference>
<dbReference type="PROSITE" id="PS50949">
    <property type="entry name" value="HTH_GNTR"/>
    <property type="match status" value="1"/>
</dbReference>
<gene>
    <name evidence="5" type="ORF">EV132_11584</name>
</gene>
<dbReference type="AlphaFoldDB" id="A0A4R3PVN7"/>
<dbReference type="Gene3D" id="1.10.10.10">
    <property type="entry name" value="Winged helix-like DNA-binding domain superfamily/Winged helix DNA-binding domain"/>
    <property type="match status" value="1"/>
</dbReference>
<organism evidence="5 6">
    <name type="scientific">Rhizobium sullae</name>
    <name type="common">Rhizobium hedysari</name>
    <dbReference type="NCBI Taxonomy" id="50338"/>
    <lineage>
        <taxon>Bacteria</taxon>
        <taxon>Pseudomonadati</taxon>
        <taxon>Pseudomonadota</taxon>
        <taxon>Alphaproteobacteria</taxon>
        <taxon>Hyphomicrobiales</taxon>
        <taxon>Rhizobiaceae</taxon>
        <taxon>Rhizobium/Agrobacterium group</taxon>
        <taxon>Rhizobium</taxon>
    </lineage>
</organism>
<reference evidence="5 6" key="1">
    <citation type="submission" date="2019-03" db="EMBL/GenBank/DDBJ databases">
        <title>Genomic Encyclopedia of Type Strains, Phase IV (KMG-V): Genome sequencing to study the core and pangenomes of soil and plant-associated prokaryotes.</title>
        <authorList>
            <person name="Whitman W."/>
        </authorList>
    </citation>
    <scope>NUCLEOTIDE SEQUENCE [LARGE SCALE GENOMIC DNA]</scope>
    <source>
        <strain evidence="5 6">Hc14</strain>
    </source>
</reference>
<proteinExistence type="predicted"/>
<keyword evidence="2" id="KW-0238">DNA-binding</keyword>
<dbReference type="RefSeq" id="WP_132566882.1">
    <property type="nucleotide sequence ID" value="NZ_SMBH01000015.1"/>
</dbReference>
<dbReference type="SUPFAM" id="SSF48008">
    <property type="entry name" value="GntR ligand-binding domain-like"/>
    <property type="match status" value="1"/>
</dbReference>
<evidence type="ECO:0000256" key="1">
    <source>
        <dbReference type="ARBA" id="ARBA00023015"/>
    </source>
</evidence>
<comment type="caution">
    <text evidence="5">The sequence shown here is derived from an EMBL/GenBank/DDBJ whole genome shotgun (WGS) entry which is preliminary data.</text>
</comment>
<dbReference type="InterPro" id="IPR036388">
    <property type="entry name" value="WH-like_DNA-bd_sf"/>
</dbReference>
<evidence type="ECO:0000313" key="6">
    <source>
        <dbReference type="Proteomes" id="UP000294576"/>
    </source>
</evidence>
<dbReference type="InterPro" id="IPR008920">
    <property type="entry name" value="TF_FadR/GntR_C"/>
</dbReference>
<dbReference type="GO" id="GO:0003700">
    <property type="term" value="F:DNA-binding transcription factor activity"/>
    <property type="evidence" value="ECO:0007669"/>
    <property type="project" value="InterPro"/>
</dbReference>
<sequence length="220" mass="24319">MSELPILEHENLSNTVYATLCDALIKGRFQPGDRLRIREIAEQLGTSVTPVRDAILRLAHDDAIVFQSPRDIRIPILSKPQYLEIRAIRLRLEALAAESAARVASKADIETLTAILAENEKALVDGDRLKGTELNQAFHFQLSKIADLHVLNGILRRLWLQMGPLIADAYLEGGRSMIDFHYPIVEAIKRGDPEGAARAIMDDIEKGGRVILARVSVAAA</sequence>
<protein>
    <submittedName>
        <fullName evidence="5">GntR family transcriptional regulator</fullName>
    </submittedName>
</protein>
<dbReference type="SMART" id="SM00345">
    <property type="entry name" value="HTH_GNTR"/>
    <property type="match status" value="1"/>
</dbReference>
<dbReference type="InterPro" id="IPR011711">
    <property type="entry name" value="GntR_C"/>
</dbReference>
<keyword evidence="1" id="KW-0805">Transcription regulation</keyword>
<evidence type="ECO:0000256" key="2">
    <source>
        <dbReference type="ARBA" id="ARBA00023125"/>
    </source>
</evidence>
<dbReference type="SMART" id="SM00895">
    <property type="entry name" value="FCD"/>
    <property type="match status" value="1"/>
</dbReference>
<evidence type="ECO:0000313" key="5">
    <source>
        <dbReference type="EMBL" id="TCU12648.1"/>
    </source>
</evidence>
<evidence type="ECO:0000256" key="3">
    <source>
        <dbReference type="ARBA" id="ARBA00023163"/>
    </source>
</evidence>
<name>A0A4R3PVN7_RHISU</name>
<dbReference type="PANTHER" id="PTHR43537">
    <property type="entry name" value="TRANSCRIPTIONAL REGULATOR, GNTR FAMILY"/>
    <property type="match status" value="1"/>
</dbReference>